<comment type="caution">
    <text evidence="1">The sequence shown here is derived from an EMBL/GenBank/DDBJ whole genome shotgun (WGS) entry which is preliminary data.</text>
</comment>
<evidence type="ECO:0000313" key="1">
    <source>
        <dbReference type="EMBL" id="OOM62752.1"/>
    </source>
</evidence>
<dbReference type="AlphaFoldDB" id="A0A1S8SBR3"/>
<organism evidence="1 2">
    <name type="scientific">Clostridium beijerinckii</name>
    <name type="common">Clostridium MP</name>
    <dbReference type="NCBI Taxonomy" id="1520"/>
    <lineage>
        <taxon>Bacteria</taxon>
        <taxon>Bacillati</taxon>
        <taxon>Bacillota</taxon>
        <taxon>Clostridia</taxon>
        <taxon>Eubacteriales</taxon>
        <taxon>Clostridiaceae</taxon>
        <taxon>Clostridium</taxon>
    </lineage>
</organism>
<proteinExistence type="predicted"/>
<protein>
    <submittedName>
        <fullName evidence="1">Uncharacterized protein</fullName>
    </submittedName>
</protein>
<reference evidence="1 2" key="1">
    <citation type="submission" date="2016-05" db="EMBL/GenBank/DDBJ databases">
        <title>Microbial solvent formation.</title>
        <authorList>
            <person name="Poehlein A."/>
            <person name="Montoya Solano J.D."/>
            <person name="Flitsch S."/>
            <person name="Krabben P."/>
            <person name="Duerre P."/>
            <person name="Daniel R."/>
        </authorList>
    </citation>
    <scope>NUCLEOTIDE SEQUENCE [LARGE SCALE GENOMIC DNA]</scope>
    <source>
        <strain evidence="1 2">DSM 53</strain>
    </source>
</reference>
<dbReference type="Proteomes" id="UP000190973">
    <property type="component" value="Unassembled WGS sequence"/>
</dbReference>
<accession>A0A1S8SBR3</accession>
<sequence length="32" mass="3938">MTVLRVNNLILYFIYSDELEKTILFKIDLKYQ</sequence>
<gene>
    <name evidence="1" type="ORF">CLBCK_15210</name>
</gene>
<dbReference type="EMBL" id="LZZI01000019">
    <property type="protein sequence ID" value="OOM62752.1"/>
    <property type="molecule type" value="Genomic_DNA"/>
</dbReference>
<name>A0A1S8SBR3_CLOBE</name>
<evidence type="ECO:0000313" key="2">
    <source>
        <dbReference type="Proteomes" id="UP000190973"/>
    </source>
</evidence>